<dbReference type="EMBL" id="JAULSN010000001">
    <property type="protein sequence ID" value="KAK3382818.1"/>
    <property type="molecule type" value="Genomic_DNA"/>
</dbReference>
<keyword evidence="3" id="KW-1185">Reference proteome</keyword>
<feature type="region of interest" description="Disordered" evidence="1">
    <location>
        <begin position="593"/>
        <end position="621"/>
    </location>
</feature>
<evidence type="ECO:0000256" key="1">
    <source>
        <dbReference type="SAM" id="MobiDB-lite"/>
    </source>
</evidence>
<reference evidence="2" key="2">
    <citation type="submission" date="2023-06" db="EMBL/GenBank/DDBJ databases">
        <authorList>
            <consortium name="Lawrence Berkeley National Laboratory"/>
            <person name="Haridas S."/>
            <person name="Hensen N."/>
            <person name="Bonometti L."/>
            <person name="Westerberg I."/>
            <person name="Brannstrom I.O."/>
            <person name="Guillou S."/>
            <person name="Cros-Aarteil S."/>
            <person name="Calhoun S."/>
            <person name="Kuo A."/>
            <person name="Mondo S."/>
            <person name="Pangilinan J."/>
            <person name="Riley R."/>
            <person name="Labutti K."/>
            <person name="Andreopoulos B."/>
            <person name="Lipzen A."/>
            <person name="Chen C."/>
            <person name="Yanf M."/>
            <person name="Daum C."/>
            <person name="Ng V."/>
            <person name="Clum A."/>
            <person name="Steindorff A."/>
            <person name="Ohm R."/>
            <person name="Martin F."/>
            <person name="Silar P."/>
            <person name="Natvig D."/>
            <person name="Lalanne C."/>
            <person name="Gautier V."/>
            <person name="Ament-Velasquez S.L."/>
            <person name="Kruys A."/>
            <person name="Hutchinson M.I."/>
            <person name="Powell A.J."/>
            <person name="Barry K."/>
            <person name="Miller A.N."/>
            <person name="Grigoriev I.V."/>
            <person name="Debuchy R."/>
            <person name="Gladieux P."/>
            <person name="Thoren M.H."/>
            <person name="Johannesson H."/>
        </authorList>
    </citation>
    <scope>NUCLEOTIDE SEQUENCE</scope>
    <source>
        <strain evidence="2">CBS 958.72</strain>
    </source>
</reference>
<protein>
    <submittedName>
        <fullName evidence="2">Uncharacterized protein</fullName>
    </submittedName>
</protein>
<name>A0AAE0NJQ8_9PEZI</name>
<proteinExistence type="predicted"/>
<gene>
    <name evidence="2" type="ORF">B0T24DRAFT_23826</name>
</gene>
<feature type="region of interest" description="Disordered" evidence="1">
    <location>
        <begin position="525"/>
        <end position="547"/>
    </location>
</feature>
<feature type="compositionally biased region" description="Polar residues" evidence="1">
    <location>
        <begin position="75"/>
        <end position="110"/>
    </location>
</feature>
<dbReference type="Proteomes" id="UP001287356">
    <property type="component" value="Unassembled WGS sequence"/>
</dbReference>
<sequence>MAAAFEKLERRLDRLERFFSKKRRVQPNSIVIGDGPISPLSLSPKPGAVFQTFPQPSFIRPMSTRMLAREEIAWTSKSNRRAQSLPESPSTPRLMSLTDSANEPATTPVSSDEDFPCIPQRISSLSHRHRTASLAELLEFSFSSENRKSADSSLSSPISRSRPTSRSISRPTSPSVSPKAQLNRKRNFNELRVEGLIAQHPDPNTPPLSAHQNKSFALMQLQHRMGIPELLPYGNPTPETSPRLVPLPEPEADELELDQTVMSQRPKSLDASVKVPKAAISALRKSTSLSTIVAGAAIKRDPILKEPSFSDFLSLSDDDIADGQPVPRTQLPAASEPPSFSLPPDPPALVATSPIASAYPLLTLSPPLATRPATAAAFEAARIAARYGFDLVYVVNLWPHHVASSQQRPVTKKSSFSSLSTSATVLHTPSSPQDSMLSETTYVPSTDGQVSAGIDKPDKPRMRMTGRLLAAYGLPSIMFPFRISAPVHQKVLKNEGWLEYRSDSAAADEFARGYSCSFYTGHSPDGRLNGVESEADSDTKTRKRKGRAANRGIVFSAYRLPRADGSSLGSDTEELEALRRDAETLVDMLIDIHMTQRQRRPSAPKFETGPLPEPKTPTYSD</sequence>
<accession>A0AAE0NJQ8</accession>
<dbReference type="AlphaFoldDB" id="A0AAE0NJQ8"/>
<feature type="region of interest" description="Disordered" evidence="1">
    <location>
        <begin position="75"/>
        <end position="117"/>
    </location>
</feature>
<reference evidence="2" key="1">
    <citation type="journal article" date="2023" name="Mol. Phylogenet. Evol.">
        <title>Genome-scale phylogeny and comparative genomics of the fungal order Sordariales.</title>
        <authorList>
            <person name="Hensen N."/>
            <person name="Bonometti L."/>
            <person name="Westerberg I."/>
            <person name="Brannstrom I.O."/>
            <person name="Guillou S."/>
            <person name="Cros-Aarteil S."/>
            <person name="Calhoun S."/>
            <person name="Haridas S."/>
            <person name="Kuo A."/>
            <person name="Mondo S."/>
            <person name="Pangilinan J."/>
            <person name="Riley R."/>
            <person name="LaButti K."/>
            <person name="Andreopoulos B."/>
            <person name="Lipzen A."/>
            <person name="Chen C."/>
            <person name="Yan M."/>
            <person name="Daum C."/>
            <person name="Ng V."/>
            <person name="Clum A."/>
            <person name="Steindorff A."/>
            <person name="Ohm R.A."/>
            <person name="Martin F."/>
            <person name="Silar P."/>
            <person name="Natvig D.O."/>
            <person name="Lalanne C."/>
            <person name="Gautier V."/>
            <person name="Ament-Velasquez S.L."/>
            <person name="Kruys A."/>
            <person name="Hutchinson M.I."/>
            <person name="Powell A.J."/>
            <person name="Barry K."/>
            <person name="Miller A.N."/>
            <person name="Grigoriev I.V."/>
            <person name="Debuchy R."/>
            <person name="Gladieux P."/>
            <person name="Hiltunen Thoren M."/>
            <person name="Johannesson H."/>
        </authorList>
    </citation>
    <scope>NUCLEOTIDE SEQUENCE</scope>
    <source>
        <strain evidence="2">CBS 958.72</strain>
    </source>
</reference>
<feature type="compositionally biased region" description="Low complexity" evidence="1">
    <location>
        <begin position="152"/>
        <end position="178"/>
    </location>
</feature>
<evidence type="ECO:0000313" key="2">
    <source>
        <dbReference type="EMBL" id="KAK3382818.1"/>
    </source>
</evidence>
<comment type="caution">
    <text evidence="2">The sequence shown here is derived from an EMBL/GenBank/DDBJ whole genome shotgun (WGS) entry which is preliminary data.</text>
</comment>
<evidence type="ECO:0000313" key="3">
    <source>
        <dbReference type="Proteomes" id="UP001287356"/>
    </source>
</evidence>
<feature type="region of interest" description="Disordered" evidence="1">
    <location>
        <begin position="145"/>
        <end position="184"/>
    </location>
</feature>
<feature type="region of interest" description="Disordered" evidence="1">
    <location>
        <begin position="320"/>
        <end position="347"/>
    </location>
</feature>
<organism evidence="2 3">
    <name type="scientific">Lasiosphaeria ovina</name>
    <dbReference type="NCBI Taxonomy" id="92902"/>
    <lineage>
        <taxon>Eukaryota</taxon>
        <taxon>Fungi</taxon>
        <taxon>Dikarya</taxon>
        <taxon>Ascomycota</taxon>
        <taxon>Pezizomycotina</taxon>
        <taxon>Sordariomycetes</taxon>
        <taxon>Sordariomycetidae</taxon>
        <taxon>Sordariales</taxon>
        <taxon>Lasiosphaeriaceae</taxon>
        <taxon>Lasiosphaeria</taxon>
    </lineage>
</organism>